<accession>A0A563EL18</accession>
<feature type="compositionally biased region" description="Low complexity" evidence="1">
    <location>
        <begin position="107"/>
        <end position="125"/>
    </location>
</feature>
<name>A0A563EL18_9PSEU</name>
<dbReference type="RefSeq" id="WP_146357276.1">
    <property type="nucleotide sequence ID" value="NZ_VOBR01000024.1"/>
</dbReference>
<evidence type="ECO:0000313" key="2">
    <source>
        <dbReference type="EMBL" id="TWP47755.1"/>
    </source>
</evidence>
<keyword evidence="3" id="KW-1185">Reference proteome</keyword>
<dbReference type="AlphaFoldDB" id="A0A563EL18"/>
<comment type="caution">
    <text evidence="2">The sequence shown here is derived from an EMBL/GenBank/DDBJ whole genome shotgun (WGS) entry which is preliminary data.</text>
</comment>
<dbReference type="EMBL" id="VOBR01000024">
    <property type="protein sequence ID" value="TWP47755.1"/>
    <property type="molecule type" value="Genomic_DNA"/>
</dbReference>
<sequence length="143" mass="14840">MHASVAAALGGALDPAGPLLPAAAAHRTAYRTAPRAAHRARQRLGAPRCSRTTLLAHASGFAHHQPTHASGFEHRAARARRCPGIRHHTSPRTTLLTHHQPAHHQPTHASGVAGAQGRARPGGPVAARGRRTFQAACPGGQGP</sequence>
<dbReference type="Proteomes" id="UP000316639">
    <property type="component" value="Unassembled WGS sequence"/>
</dbReference>
<gene>
    <name evidence="2" type="ORF">FKR81_30905</name>
</gene>
<evidence type="ECO:0000256" key="1">
    <source>
        <dbReference type="SAM" id="MobiDB-lite"/>
    </source>
</evidence>
<reference evidence="2 3" key="1">
    <citation type="submission" date="2019-07" db="EMBL/GenBank/DDBJ databases">
        <title>Lentzea xizangensis sp. nov., isolated from Qinghai-Tibetan Plateau Soils.</title>
        <authorList>
            <person name="Huang J."/>
        </authorList>
    </citation>
    <scope>NUCLEOTIDE SEQUENCE [LARGE SCALE GENOMIC DNA]</scope>
    <source>
        <strain evidence="2 3">FXJ1.1311</strain>
    </source>
</reference>
<protein>
    <submittedName>
        <fullName evidence="2">Uncharacterized protein</fullName>
    </submittedName>
</protein>
<feature type="region of interest" description="Disordered" evidence="1">
    <location>
        <begin position="94"/>
        <end position="125"/>
    </location>
</feature>
<evidence type="ECO:0000313" key="3">
    <source>
        <dbReference type="Proteomes" id="UP000316639"/>
    </source>
</evidence>
<proteinExistence type="predicted"/>
<organism evidence="2 3">
    <name type="scientific">Lentzea tibetensis</name>
    <dbReference type="NCBI Taxonomy" id="2591470"/>
    <lineage>
        <taxon>Bacteria</taxon>
        <taxon>Bacillati</taxon>
        <taxon>Actinomycetota</taxon>
        <taxon>Actinomycetes</taxon>
        <taxon>Pseudonocardiales</taxon>
        <taxon>Pseudonocardiaceae</taxon>
        <taxon>Lentzea</taxon>
    </lineage>
</organism>